<reference evidence="3 4" key="1">
    <citation type="submission" date="2015-09" db="EMBL/GenBank/DDBJ databases">
        <title>Trachymyrmex cornetzi WGS genome.</title>
        <authorList>
            <person name="Nygaard S."/>
            <person name="Hu H."/>
            <person name="Boomsma J."/>
            <person name="Zhang G."/>
        </authorList>
    </citation>
    <scope>NUCLEOTIDE SEQUENCE [LARGE SCALE GENOMIC DNA]</scope>
    <source>
        <strain evidence="3">Tcor2-1</strain>
        <tissue evidence="3">Whole body</tissue>
    </source>
</reference>
<dbReference type="InterPro" id="IPR049012">
    <property type="entry name" value="Mutator_transp_dom"/>
</dbReference>
<gene>
    <name evidence="3" type="ORF">ALC57_12173</name>
</gene>
<name>A0A151J1B0_9HYME</name>
<evidence type="ECO:0000313" key="4">
    <source>
        <dbReference type="Proteomes" id="UP000078492"/>
    </source>
</evidence>
<evidence type="ECO:0000256" key="1">
    <source>
        <dbReference type="SAM" id="MobiDB-lite"/>
    </source>
</evidence>
<evidence type="ECO:0000259" key="2">
    <source>
        <dbReference type="Pfam" id="PF20700"/>
    </source>
</evidence>
<dbReference type="AlphaFoldDB" id="A0A151J1B0"/>
<organism evidence="3 4">
    <name type="scientific">Trachymyrmex cornetzi</name>
    <dbReference type="NCBI Taxonomy" id="471704"/>
    <lineage>
        <taxon>Eukaryota</taxon>
        <taxon>Metazoa</taxon>
        <taxon>Ecdysozoa</taxon>
        <taxon>Arthropoda</taxon>
        <taxon>Hexapoda</taxon>
        <taxon>Insecta</taxon>
        <taxon>Pterygota</taxon>
        <taxon>Neoptera</taxon>
        <taxon>Endopterygota</taxon>
        <taxon>Hymenoptera</taxon>
        <taxon>Apocrita</taxon>
        <taxon>Aculeata</taxon>
        <taxon>Formicoidea</taxon>
        <taxon>Formicidae</taxon>
        <taxon>Myrmicinae</taxon>
        <taxon>Trachymyrmex</taxon>
    </lineage>
</organism>
<dbReference type="Proteomes" id="UP000078492">
    <property type="component" value="Unassembled WGS sequence"/>
</dbReference>
<sequence>MPNTRKSVGTARPCRPRKKKFNYNPDKIEAETEYASTSAKKIKDASYDDIEIDVGHNNVIINFLTVFTFLSQCLKCKKCDGDVTFSRTCDRGLGFNLVIKCKCNDKQRVSSSPLVNGAYEINRRLMFVMRILGLELRSINTFCSLMELSSGFGNGTYYAFITNLLEAAKSTFEVIQREVIAEERQKNAEAGNEETHLSVSGDGSWKRRGFSSLFGIATLIGKYTHKVLDFVVKSSFCQSCSNWASKKGTNEYDIWHDTHEQHCSINHTGSAGKMEVDCMKKMFCRSESHGVKYATYIGDGDTKTFQALLNCNPYSDLTVHKKECIGHVQKRMGIRLRAAKKQHKGIGGKGAGNLTDKLVKDLTLYYGLAIRRHPDLAEEMRKGV</sequence>
<keyword evidence="4" id="KW-1185">Reference proteome</keyword>
<dbReference type="EMBL" id="KQ980531">
    <property type="protein sequence ID" value="KYN15600.1"/>
    <property type="molecule type" value="Genomic_DNA"/>
</dbReference>
<proteinExistence type="predicted"/>
<dbReference type="Pfam" id="PF20700">
    <property type="entry name" value="Mutator"/>
    <property type="match status" value="1"/>
</dbReference>
<accession>A0A151J1B0</accession>
<feature type="domain" description="Mutator-like transposase" evidence="2">
    <location>
        <begin position="62"/>
        <end position="382"/>
    </location>
</feature>
<protein>
    <recommendedName>
        <fullName evidence="2">Mutator-like transposase domain-containing protein</fullName>
    </recommendedName>
</protein>
<feature type="region of interest" description="Disordered" evidence="1">
    <location>
        <begin position="1"/>
        <end position="21"/>
    </location>
</feature>
<evidence type="ECO:0000313" key="3">
    <source>
        <dbReference type="EMBL" id="KYN15600.1"/>
    </source>
</evidence>